<dbReference type="PANTHER" id="PTHR32009">
    <property type="entry name" value="TMV RESISTANCE PROTEIN N-LIKE"/>
    <property type="match status" value="1"/>
</dbReference>
<dbReference type="STRING" id="22663.A0A2I0J9T7"/>
<dbReference type="InterPro" id="IPR000157">
    <property type="entry name" value="TIR_dom"/>
</dbReference>
<gene>
    <name evidence="1" type="ORF">CRG98_026597</name>
</gene>
<dbReference type="InterPro" id="IPR035897">
    <property type="entry name" value="Toll_tir_struct_dom_sf"/>
</dbReference>
<sequence>MAGTSASKSKILSFFKYDVFLCFHGKDTREGFTSYLHDALRHSGIKAFMDVQLPKGRPLNDLIEMIPKSRFTVVVFSENFASSEWCLDELARIVECKDNMGLEVLPVFYKVEPSELTDQLKGRTVEYLAEHGKRHGEKVQRWRRALKVFGRLEGLPYKHGIESQLVEDIIGTIHEKLNWKNRVRRRASEALHYYGQWARS</sequence>
<organism evidence="1 2">
    <name type="scientific">Punica granatum</name>
    <name type="common">Pomegranate</name>
    <dbReference type="NCBI Taxonomy" id="22663"/>
    <lineage>
        <taxon>Eukaryota</taxon>
        <taxon>Viridiplantae</taxon>
        <taxon>Streptophyta</taxon>
        <taxon>Embryophyta</taxon>
        <taxon>Tracheophyta</taxon>
        <taxon>Spermatophyta</taxon>
        <taxon>Magnoliopsida</taxon>
        <taxon>eudicotyledons</taxon>
        <taxon>Gunneridae</taxon>
        <taxon>Pentapetalae</taxon>
        <taxon>rosids</taxon>
        <taxon>malvids</taxon>
        <taxon>Myrtales</taxon>
        <taxon>Lythraceae</taxon>
        <taxon>Punica</taxon>
    </lineage>
</organism>
<evidence type="ECO:0000313" key="2">
    <source>
        <dbReference type="Proteomes" id="UP000233551"/>
    </source>
</evidence>
<dbReference type="OrthoDB" id="6160824at2759"/>
<dbReference type="Pfam" id="PF01582">
    <property type="entry name" value="TIR"/>
    <property type="match status" value="1"/>
</dbReference>
<accession>A0A2I0J9T7</accession>
<dbReference type="AlphaFoldDB" id="A0A2I0J9T7"/>
<dbReference type="FunFam" id="3.40.50.10140:FF:000007">
    <property type="entry name" value="Disease resistance protein (TIR-NBS-LRR class)"/>
    <property type="match status" value="1"/>
</dbReference>
<dbReference type="GO" id="GO:0007165">
    <property type="term" value="P:signal transduction"/>
    <property type="evidence" value="ECO:0007669"/>
    <property type="project" value="InterPro"/>
</dbReference>
<dbReference type="PANTHER" id="PTHR32009:SF155">
    <property type="entry name" value="DISEASE RESISTANCE PROTEIN (TIR-NBS-LRR CLASS)"/>
    <property type="match status" value="1"/>
</dbReference>
<evidence type="ECO:0000313" key="1">
    <source>
        <dbReference type="EMBL" id="PKI53017.1"/>
    </source>
</evidence>
<dbReference type="PROSITE" id="PS50104">
    <property type="entry name" value="TIR"/>
    <property type="match status" value="1"/>
</dbReference>
<dbReference type="EMBL" id="PGOL01001887">
    <property type="protein sequence ID" value="PKI53017.1"/>
    <property type="molecule type" value="Genomic_DNA"/>
</dbReference>
<dbReference type="SMART" id="SM00255">
    <property type="entry name" value="TIR"/>
    <property type="match status" value="1"/>
</dbReference>
<keyword evidence="2" id="KW-1185">Reference proteome</keyword>
<name>A0A2I0J9T7_PUNGR</name>
<dbReference type="SUPFAM" id="SSF52200">
    <property type="entry name" value="Toll/Interleukin receptor TIR domain"/>
    <property type="match status" value="1"/>
</dbReference>
<proteinExistence type="predicted"/>
<dbReference type="GeneID" id="116197644"/>
<comment type="caution">
    <text evidence="1">The sequence shown here is derived from an EMBL/GenBank/DDBJ whole genome shotgun (WGS) entry which is preliminary data.</text>
</comment>
<dbReference type="Proteomes" id="UP000233551">
    <property type="component" value="Unassembled WGS sequence"/>
</dbReference>
<reference evidence="1 2" key="1">
    <citation type="submission" date="2017-11" db="EMBL/GenBank/DDBJ databases">
        <title>De-novo sequencing of pomegranate (Punica granatum L.) genome.</title>
        <authorList>
            <person name="Akparov Z."/>
            <person name="Amiraslanov A."/>
            <person name="Hajiyeva S."/>
            <person name="Abbasov M."/>
            <person name="Kaur K."/>
            <person name="Hamwieh A."/>
            <person name="Solovyev V."/>
            <person name="Salamov A."/>
            <person name="Braich B."/>
            <person name="Kosarev P."/>
            <person name="Mahmoud A."/>
            <person name="Hajiyev E."/>
            <person name="Babayeva S."/>
            <person name="Izzatullayeva V."/>
            <person name="Mammadov A."/>
            <person name="Mammadov A."/>
            <person name="Sharifova S."/>
            <person name="Ojaghi J."/>
            <person name="Eynullazada K."/>
            <person name="Bayramov B."/>
            <person name="Abdulazimova A."/>
            <person name="Shahmuradov I."/>
        </authorList>
    </citation>
    <scope>NUCLEOTIDE SEQUENCE [LARGE SCALE GENOMIC DNA]</scope>
    <source>
        <strain evidence="2">cv. AG2017</strain>
        <tissue evidence="1">Leaf</tissue>
    </source>
</reference>
<dbReference type="Gene3D" id="3.40.50.10140">
    <property type="entry name" value="Toll/interleukin-1 receptor homology (TIR) domain"/>
    <property type="match status" value="1"/>
</dbReference>
<protein>
    <submittedName>
        <fullName evidence="1">Uncharacterized protein</fullName>
    </submittedName>
</protein>